<name>A0A7G5IKK5_9SPHN</name>
<keyword evidence="7" id="KW-1015">Disulfide bond</keyword>
<dbReference type="PANTHER" id="PTHR42801">
    <property type="entry name" value="THIOREDOXIN-DEPENDENT PEROXIDE REDUCTASE"/>
    <property type="match status" value="1"/>
</dbReference>
<evidence type="ECO:0000256" key="6">
    <source>
        <dbReference type="ARBA" id="ARBA00023002"/>
    </source>
</evidence>
<dbReference type="InterPro" id="IPR036249">
    <property type="entry name" value="Thioredoxin-like_sf"/>
</dbReference>
<evidence type="ECO:0000256" key="1">
    <source>
        <dbReference type="ARBA" id="ARBA00003330"/>
    </source>
</evidence>
<evidence type="ECO:0000256" key="10">
    <source>
        <dbReference type="ARBA" id="ARBA00038489"/>
    </source>
</evidence>
<sequence>MILAVGDPAPAFTLAGPSGPITSADFAGRKLVLYFYPKDDTPGCTTEAVAFTALAGDFAAADTAILGVSKDSVTSHGKFATKHKLTITLGADEGEVTEAFGAWVAKSMYGKTYMGIERCTFLIGRDGRIAQIWRKVKVPGHADAVLAAARALP</sequence>
<dbReference type="FunFam" id="3.40.30.10:FF:000007">
    <property type="entry name" value="Thioredoxin-dependent thiol peroxidase"/>
    <property type="match status" value="1"/>
</dbReference>
<comment type="subunit">
    <text evidence="2">Monomer.</text>
</comment>
<comment type="similarity">
    <text evidence="10">Belongs to the peroxiredoxin family. BCP/PrxQ subfamily.</text>
</comment>
<evidence type="ECO:0000256" key="7">
    <source>
        <dbReference type="ARBA" id="ARBA00023157"/>
    </source>
</evidence>
<evidence type="ECO:0000256" key="4">
    <source>
        <dbReference type="ARBA" id="ARBA00022559"/>
    </source>
</evidence>
<keyword evidence="6" id="KW-0560">Oxidoreductase</keyword>
<dbReference type="Pfam" id="PF00578">
    <property type="entry name" value="AhpC-TSA"/>
    <property type="match status" value="1"/>
</dbReference>
<evidence type="ECO:0000256" key="8">
    <source>
        <dbReference type="ARBA" id="ARBA00023284"/>
    </source>
</evidence>
<evidence type="ECO:0000256" key="12">
    <source>
        <dbReference type="ARBA" id="ARBA00049091"/>
    </source>
</evidence>
<organism evidence="15 16">
    <name type="scientific">Sandaracinobacteroides saxicola</name>
    <dbReference type="NCBI Taxonomy" id="2759707"/>
    <lineage>
        <taxon>Bacteria</taxon>
        <taxon>Pseudomonadati</taxon>
        <taxon>Pseudomonadota</taxon>
        <taxon>Alphaproteobacteria</taxon>
        <taxon>Sphingomonadales</taxon>
        <taxon>Sphingosinicellaceae</taxon>
        <taxon>Sandaracinobacteroides</taxon>
    </lineage>
</organism>
<evidence type="ECO:0000313" key="15">
    <source>
        <dbReference type="EMBL" id="QMW23897.1"/>
    </source>
</evidence>
<comment type="function">
    <text evidence="1">Thiol-specific peroxidase that catalyzes the reduction of hydrogen peroxide and organic hydroperoxides to water and alcohols, respectively. Plays a role in cell protection against oxidative stress by detoxifying peroxides and as sensor of hydrogen peroxide-mediated signaling events.</text>
</comment>
<keyword evidence="5" id="KW-0049">Antioxidant</keyword>
<evidence type="ECO:0000256" key="5">
    <source>
        <dbReference type="ARBA" id="ARBA00022862"/>
    </source>
</evidence>
<dbReference type="CDD" id="cd03017">
    <property type="entry name" value="PRX_BCP"/>
    <property type="match status" value="1"/>
</dbReference>
<dbReference type="PIRSF" id="PIRSF000239">
    <property type="entry name" value="AHPC"/>
    <property type="match status" value="1"/>
</dbReference>
<dbReference type="RefSeq" id="WP_182297720.1">
    <property type="nucleotide sequence ID" value="NZ_CP059851.1"/>
</dbReference>
<evidence type="ECO:0000259" key="14">
    <source>
        <dbReference type="PROSITE" id="PS51352"/>
    </source>
</evidence>
<evidence type="ECO:0000256" key="11">
    <source>
        <dbReference type="ARBA" id="ARBA00042639"/>
    </source>
</evidence>
<dbReference type="AlphaFoldDB" id="A0A7G5IKK5"/>
<dbReference type="InterPro" id="IPR050924">
    <property type="entry name" value="Peroxiredoxin_BCP/PrxQ"/>
</dbReference>
<reference evidence="15 16" key="1">
    <citation type="submission" date="2020-07" db="EMBL/GenBank/DDBJ databases">
        <title>Complete genome sequence for Sandaracinobacter sp. M6.</title>
        <authorList>
            <person name="Tang Y."/>
            <person name="Liu Q."/>
            <person name="Guo Z."/>
            <person name="Lei P."/>
            <person name="Huang B."/>
        </authorList>
    </citation>
    <scope>NUCLEOTIDE SEQUENCE [LARGE SCALE GENOMIC DNA]</scope>
    <source>
        <strain evidence="15 16">M6</strain>
    </source>
</reference>
<dbReference type="InterPro" id="IPR024706">
    <property type="entry name" value="Peroxiredoxin_AhpC-typ"/>
</dbReference>
<accession>A0A7G5IKK5</accession>
<evidence type="ECO:0000256" key="3">
    <source>
        <dbReference type="ARBA" id="ARBA00013017"/>
    </source>
</evidence>
<gene>
    <name evidence="15" type="ORF">H3309_05335</name>
</gene>
<dbReference type="GO" id="GO:0008379">
    <property type="term" value="F:thioredoxin peroxidase activity"/>
    <property type="evidence" value="ECO:0007669"/>
    <property type="project" value="TreeGrafter"/>
</dbReference>
<dbReference type="SUPFAM" id="SSF52833">
    <property type="entry name" value="Thioredoxin-like"/>
    <property type="match status" value="1"/>
</dbReference>
<feature type="active site" description="Cysteine sulfenic acid (-SOH) intermediate; for peroxidase activity" evidence="13">
    <location>
        <position position="44"/>
    </location>
</feature>
<protein>
    <recommendedName>
        <fullName evidence="3">thioredoxin-dependent peroxiredoxin</fullName>
        <ecNumber evidence="3">1.11.1.24</ecNumber>
    </recommendedName>
    <alternativeName>
        <fullName evidence="9">Thioredoxin peroxidase</fullName>
    </alternativeName>
    <alternativeName>
        <fullName evidence="11">Thioredoxin-dependent peroxiredoxin Bcp</fullName>
    </alternativeName>
</protein>
<keyword evidence="8" id="KW-0676">Redox-active center</keyword>
<keyword evidence="4" id="KW-0575">Peroxidase</keyword>
<evidence type="ECO:0000256" key="9">
    <source>
        <dbReference type="ARBA" id="ARBA00032824"/>
    </source>
</evidence>
<evidence type="ECO:0000256" key="2">
    <source>
        <dbReference type="ARBA" id="ARBA00011245"/>
    </source>
</evidence>
<proteinExistence type="inferred from homology"/>
<dbReference type="EC" id="1.11.1.24" evidence="3"/>
<dbReference type="Gene3D" id="3.40.30.10">
    <property type="entry name" value="Glutaredoxin"/>
    <property type="match status" value="1"/>
</dbReference>
<dbReference type="GO" id="GO:0045454">
    <property type="term" value="P:cell redox homeostasis"/>
    <property type="evidence" value="ECO:0007669"/>
    <property type="project" value="TreeGrafter"/>
</dbReference>
<dbReference type="InterPro" id="IPR013766">
    <property type="entry name" value="Thioredoxin_domain"/>
</dbReference>
<keyword evidence="16" id="KW-1185">Reference proteome</keyword>
<evidence type="ECO:0000256" key="13">
    <source>
        <dbReference type="PIRSR" id="PIRSR000239-1"/>
    </source>
</evidence>
<dbReference type="PROSITE" id="PS51352">
    <property type="entry name" value="THIOREDOXIN_2"/>
    <property type="match status" value="1"/>
</dbReference>
<dbReference type="PANTHER" id="PTHR42801:SF4">
    <property type="entry name" value="AHPC_TSA FAMILY PROTEIN"/>
    <property type="match status" value="1"/>
</dbReference>
<dbReference type="GO" id="GO:0034599">
    <property type="term" value="P:cellular response to oxidative stress"/>
    <property type="evidence" value="ECO:0007669"/>
    <property type="project" value="TreeGrafter"/>
</dbReference>
<feature type="domain" description="Thioredoxin" evidence="14">
    <location>
        <begin position="3"/>
        <end position="153"/>
    </location>
</feature>
<evidence type="ECO:0000313" key="16">
    <source>
        <dbReference type="Proteomes" id="UP000515292"/>
    </source>
</evidence>
<dbReference type="Proteomes" id="UP000515292">
    <property type="component" value="Chromosome"/>
</dbReference>
<comment type="catalytic activity">
    <reaction evidence="12">
        <text>a hydroperoxide + [thioredoxin]-dithiol = an alcohol + [thioredoxin]-disulfide + H2O</text>
        <dbReference type="Rhea" id="RHEA:62620"/>
        <dbReference type="Rhea" id="RHEA-COMP:10698"/>
        <dbReference type="Rhea" id="RHEA-COMP:10700"/>
        <dbReference type="ChEBI" id="CHEBI:15377"/>
        <dbReference type="ChEBI" id="CHEBI:29950"/>
        <dbReference type="ChEBI" id="CHEBI:30879"/>
        <dbReference type="ChEBI" id="CHEBI:35924"/>
        <dbReference type="ChEBI" id="CHEBI:50058"/>
        <dbReference type="EC" id="1.11.1.24"/>
    </reaction>
</comment>
<dbReference type="InterPro" id="IPR000866">
    <property type="entry name" value="AhpC/TSA"/>
</dbReference>
<dbReference type="EMBL" id="CP059851">
    <property type="protein sequence ID" value="QMW23897.1"/>
    <property type="molecule type" value="Genomic_DNA"/>
</dbReference>
<dbReference type="KEGG" id="sand:H3309_05335"/>
<dbReference type="GO" id="GO:0005737">
    <property type="term" value="C:cytoplasm"/>
    <property type="evidence" value="ECO:0007669"/>
    <property type="project" value="TreeGrafter"/>
</dbReference>